<dbReference type="EMBL" id="OVEO01000002">
    <property type="protein sequence ID" value="SPQ94007.1"/>
    <property type="molecule type" value="Genomic_DNA"/>
</dbReference>
<reference evidence="3 5" key="2">
    <citation type="submission" date="2018-03" db="EMBL/GenBank/DDBJ databases">
        <authorList>
            <person name="Fogelqvist J."/>
        </authorList>
    </citation>
    <scope>NUCLEOTIDE SEQUENCE [LARGE SCALE GENOMIC DNA]</scope>
</reference>
<reference evidence="2 4" key="1">
    <citation type="submission" date="2015-02" db="EMBL/GenBank/DDBJ databases">
        <authorList>
            <person name="Chooi Y.-H."/>
        </authorList>
    </citation>
    <scope>NUCLEOTIDE SEQUENCE [LARGE SCALE GENOMIC DNA]</scope>
    <source>
        <strain evidence="2">E3</strain>
    </source>
</reference>
<organism evidence="2 4">
    <name type="scientific">Plasmodiophora brassicae</name>
    <name type="common">Clubroot disease agent</name>
    <dbReference type="NCBI Taxonomy" id="37360"/>
    <lineage>
        <taxon>Eukaryota</taxon>
        <taxon>Sar</taxon>
        <taxon>Rhizaria</taxon>
        <taxon>Endomyxa</taxon>
        <taxon>Phytomyxea</taxon>
        <taxon>Plasmodiophorida</taxon>
        <taxon>Plasmodiophoridae</taxon>
        <taxon>Plasmodiophora</taxon>
    </lineage>
</organism>
<feature type="region of interest" description="Disordered" evidence="1">
    <location>
        <begin position="29"/>
        <end position="48"/>
    </location>
</feature>
<dbReference type="AlphaFoldDB" id="A0A0G4IYQ4"/>
<dbReference type="EMBL" id="CDSF01000101">
    <property type="protein sequence ID" value="CEP00493.1"/>
    <property type="molecule type" value="Genomic_DNA"/>
</dbReference>
<evidence type="ECO:0000256" key="1">
    <source>
        <dbReference type="SAM" id="MobiDB-lite"/>
    </source>
</evidence>
<evidence type="ECO:0000313" key="2">
    <source>
        <dbReference type="EMBL" id="CEP00493.1"/>
    </source>
</evidence>
<accession>A0A0G4IYQ4</accession>
<feature type="compositionally biased region" description="Polar residues" evidence="1">
    <location>
        <begin position="69"/>
        <end position="80"/>
    </location>
</feature>
<evidence type="ECO:0000313" key="4">
    <source>
        <dbReference type="Proteomes" id="UP000039324"/>
    </source>
</evidence>
<sequence>MFEEAQERKSEPMSEVMLRPGEILRQLWTDTPPMEPTILEPVEPNDDEIEEIIVGDIPATERPYIKPQRPQSTTSATNVDANPPAPSQLSGKTEIPVVHVRNQKRPTPAPAPARSGKPGDANPRKGHQPGLRPEATPWTSCAPQRCSPQHIPQQRRPMSARRRRPQPRPTNSDMFYDQWGNPILVPRARPATQAAPCRGYDYIPYTCNPLSYNQPYMYSPFLSHLVDGPW</sequence>
<feature type="compositionally biased region" description="Polar residues" evidence="1">
    <location>
        <begin position="137"/>
        <end position="151"/>
    </location>
</feature>
<keyword evidence="4" id="KW-1185">Reference proteome</keyword>
<gene>
    <name evidence="2" type="ORF">PBRA_001547</name>
    <name evidence="3" type="ORF">PLBR_LOCUS1222</name>
</gene>
<evidence type="ECO:0000313" key="5">
    <source>
        <dbReference type="Proteomes" id="UP000290189"/>
    </source>
</evidence>
<evidence type="ECO:0000313" key="3">
    <source>
        <dbReference type="EMBL" id="SPQ94007.1"/>
    </source>
</evidence>
<protein>
    <submittedName>
        <fullName evidence="2">Uncharacterized protein</fullName>
    </submittedName>
</protein>
<keyword evidence="3" id="KW-0496">Mitochondrion</keyword>
<feature type="region of interest" description="Disordered" evidence="1">
    <location>
        <begin position="53"/>
        <end position="177"/>
    </location>
</feature>
<name>A0A0G4IYQ4_PLABS</name>
<dbReference type="Proteomes" id="UP000039324">
    <property type="component" value="Unassembled WGS sequence"/>
</dbReference>
<dbReference type="Proteomes" id="UP000290189">
    <property type="component" value="Unassembled WGS sequence"/>
</dbReference>
<geneLocation type="mitochondrion" evidence="3"/>
<proteinExistence type="predicted"/>